<feature type="compositionally biased region" description="Polar residues" evidence="4">
    <location>
        <begin position="159"/>
        <end position="176"/>
    </location>
</feature>
<feature type="compositionally biased region" description="Polar residues" evidence="4">
    <location>
        <begin position="318"/>
        <end position="337"/>
    </location>
</feature>
<comment type="caution">
    <text evidence="7">The sequence shown here is derived from an EMBL/GenBank/DDBJ whole genome shotgun (WGS) entry which is preliminary data.</text>
</comment>
<feature type="compositionally biased region" description="Basic residues" evidence="4">
    <location>
        <begin position="355"/>
        <end position="369"/>
    </location>
</feature>
<sequence>MDEMDRTDTGAMDASESTIDLATRKPLPRSSSTATLEVDSLDQQEISRPSTAYRVPGTPSNPHDDHDQDHDQDPDHAHDVPTPTRPTSSEPRTVLRADNIPNLRPPSGLRHQRQPQQTAQEERTGSAGDHSYAEGHSAMPEPEHNDSYTANMVRRQLQDMESSFTTPISPLPTVNSLGLDDTFVFDSPSKPPRPGVPAPAPASASASAKSPAPSQPTEDEPSLPHIPPPAEPDRASPEFKREPRSDHLHVPEGTSALEAFSSSPTGATTARTISRAMSRISNGNGNNVPADDSQPSQEEGDSFFGHNSSADDSLLRPANTSMASGTSGPSSQRQSQMGIPKISVDAGNTPGHGLKSGKRPKYLRSRMASHHSSSSSFNDDIDSDATAGTAGGLGADYALQSGGAIPALGTSRNSSMSNIVTRQISMGSMASDFREDSTGRIGVEPLEPLDEYEGMSSDNPNDDRLKTPKAPRQSLTEPTDTAIARHVRNVQVPESLVREYRSKSGFVTPRRKLSEVNLGASVSTTRTGKNLTLKEQSSTIERLSKENFDLKLKVMFLSDRLDKLSEEGIKEMISENVELKTSVAVMQRDNKVLRRRVKDLEKKLKDEDERPDTAKSGGSSGPVPEDYDAQANEEELIYLRERVDEFVTEIERLKEESMNKEAEKRRMAEMVKNLQSINENRVGESLGQDDETEVWKELYSQETARREQSDEDNKRMGDENRGLRDEIFRLKQDLANSTNNLGGRPASHASHPSGMSHTTNIYNITKKGRAQSPSRPQTRMSDADTMNGAMSVSASLVEELRRESEQLRHENAELRREVGAQTSMLTSRNREKERLYQEIEDLKMAARRGGPTPSTIDSLLDRSASRAGAHDRPQSRGSGMTRTATLDEDPEREELENKLAELRDKLNGVKMQNQDLQQELGNYMQEYEAELEGRKQAETAAQQLQEELEATQNDLLTLQQERDDLLQENSGLDHEFNALREEAQDEIDHLEGETEQRDQEIARLGQELAERNENQEALQEEMRRLSEDMIRFEDTQETQLQRIHELETELGEANKELEDLEAKLLESNDKAQRLGIQLESTQGEIAFLREEQEGDKLRIGDLVGQLANTELALREEKERVKELENQLQAERHQREIVANQEKEDVQQVVNNLNREMSTAKDEARKLRKSLSRQEIEAAEWKARLLELENNLREALGDLNGTRSSFLRDITKLQNDLDTTCRELDATRASLNEKDHLMKQRDELLESHALESRRLGDTLAKEQQAHRNTKHQFETYQKTQQHVHGTMSSAEIRIKELEATKSQDKQRLTKLEATLKEQLNERNSLLLVLWTRLSSLCGTDWAHDNSLISGRALPSLESVATMLPGFSKNLLAAVRTIESIVSKFQDRVKSVERELWREYQHLEDSLDKRIKKLDKIESIVRNGVATGSIGIAGQMSQALLEEQKQRMAKLEDAYRQLKVENATLRTANEVRHAMLDPRAERGDDDGGSPSPSIPTGPTGRAPSGERASQRSERSRQSSRHVSGGAPTTSSGSSTHRATSRASTMTRETITREKSRTATANHEFAGAQDVFNEYEPRHNSLSTNKNNHTREVTSAAGSNGPFSPGAPLDAEIKWMHRLKDMEIKLKAEREGRRLDRTEASRKIISLEEVALQAQAREAKLDRRRRMEAALSLSGSGDRAGGGKRSPSAGGV</sequence>
<keyword evidence="3" id="KW-0175">Coiled coil</keyword>
<feature type="coiled-coil region" evidence="3">
    <location>
        <begin position="1439"/>
        <end position="1466"/>
    </location>
</feature>
<evidence type="ECO:0000259" key="6">
    <source>
        <dbReference type="Pfam" id="PF12808"/>
    </source>
</evidence>
<feature type="compositionally biased region" description="Basic and acidic residues" evidence="4">
    <location>
        <begin position="231"/>
        <end position="250"/>
    </location>
</feature>
<feature type="compositionally biased region" description="Low complexity" evidence="4">
    <location>
        <begin position="81"/>
        <end position="92"/>
    </location>
</feature>
<feature type="compositionally biased region" description="Basic and acidic residues" evidence="4">
    <location>
        <begin position="1467"/>
        <end position="1480"/>
    </location>
</feature>
<evidence type="ECO:0000259" key="5">
    <source>
        <dbReference type="Pfam" id="PF07989"/>
    </source>
</evidence>
<evidence type="ECO:0000256" key="1">
    <source>
        <dbReference type="ARBA" id="ARBA00004496"/>
    </source>
</evidence>
<feature type="compositionally biased region" description="Basic and acidic residues" evidence="4">
    <location>
        <begin position="703"/>
        <end position="723"/>
    </location>
</feature>
<evidence type="ECO:0000313" key="8">
    <source>
        <dbReference type="Proteomes" id="UP001583177"/>
    </source>
</evidence>
<feature type="region of interest" description="Disordered" evidence="4">
    <location>
        <begin position="1656"/>
        <end position="1689"/>
    </location>
</feature>
<evidence type="ECO:0000256" key="3">
    <source>
        <dbReference type="SAM" id="Coils"/>
    </source>
</evidence>
<feature type="compositionally biased region" description="Basic and acidic residues" evidence="4">
    <location>
        <begin position="859"/>
        <end position="874"/>
    </location>
</feature>
<evidence type="ECO:0000256" key="4">
    <source>
        <dbReference type="SAM" id="MobiDB-lite"/>
    </source>
</evidence>
<keyword evidence="2" id="KW-0963">Cytoplasm</keyword>
<feature type="region of interest" description="Disordered" evidence="4">
    <location>
        <begin position="1467"/>
        <end position="1583"/>
    </location>
</feature>
<proteinExistence type="predicted"/>
<name>A0ABR3WB77_9PEZI</name>
<dbReference type="Pfam" id="PF07989">
    <property type="entry name" value="Cnn_1N"/>
    <property type="match status" value="1"/>
</dbReference>
<feature type="region of interest" description="Disordered" evidence="4">
    <location>
        <begin position="445"/>
        <end position="476"/>
    </location>
</feature>
<dbReference type="Proteomes" id="UP001583177">
    <property type="component" value="Unassembled WGS sequence"/>
</dbReference>
<feature type="compositionally biased region" description="Polar residues" evidence="4">
    <location>
        <begin position="29"/>
        <end position="50"/>
    </location>
</feature>
<feature type="compositionally biased region" description="Pro residues" evidence="4">
    <location>
        <begin position="189"/>
        <end position="200"/>
    </location>
</feature>
<dbReference type="PANTHER" id="PTHR43941">
    <property type="entry name" value="STRUCTURAL MAINTENANCE OF CHROMOSOMES PROTEIN 2"/>
    <property type="match status" value="1"/>
</dbReference>
<dbReference type="PANTHER" id="PTHR43941:SF1">
    <property type="entry name" value="STRUCTURAL MAINTENANCE OF CHROMOSOMES PROTEIN 2"/>
    <property type="match status" value="1"/>
</dbReference>
<organism evidence="7 8">
    <name type="scientific">Diaporthe australafricana</name>
    <dbReference type="NCBI Taxonomy" id="127596"/>
    <lineage>
        <taxon>Eukaryota</taxon>
        <taxon>Fungi</taxon>
        <taxon>Dikarya</taxon>
        <taxon>Ascomycota</taxon>
        <taxon>Pezizomycotina</taxon>
        <taxon>Sordariomycetes</taxon>
        <taxon>Sordariomycetidae</taxon>
        <taxon>Diaporthales</taxon>
        <taxon>Diaporthaceae</taxon>
        <taxon>Diaporthe</taxon>
    </lineage>
</organism>
<evidence type="ECO:0000256" key="2">
    <source>
        <dbReference type="ARBA" id="ARBA00022490"/>
    </source>
</evidence>
<feature type="domain" description="Mto1-like Mto2p-binding" evidence="6">
    <location>
        <begin position="1611"/>
        <end position="1641"/>
    </location>
</feature>
<dbReference type="InterPro" id="IPR012943">
    <property type="entry name" value="Cnn_1N"/>
</dbReference>
<feature type="compositionally biased region" description="Polar residues" evidence="4">
    <location>
        <begin position="875"/>
        <end position="884"/>
    </location>
</feature>
<feature type="compositionally biased region" description="Basic and acidic residues" evidence="4">
    <location>
        <begin position="1656"/>
        <end position="1665"/>
    </location>
</feature>
<feature type="coiled-coil region" evidence="3">
    <location>
        <begin position="1286"/>
        <end position="1320"/>
    </location>
</feature>
<feature type="coiled-coil region" evidence="3">
    <location>
        <begin position="797"/>
        <end position="845"/>
    </location>
</feature>
<dbReference type="Pfam" id="PF12808">
    <property type="entry name" value="Mto2_bdg"/>
    <property type="match status" value="1"/>
</dbReference>
<accession>A0ABR3WB77</accession>
<feature type="compositionally biased region" description="Low complexity" evidence="4">
    <location>
        <begin position="201"/>
        <end position="216"/>
    </location>
</feature>
<feature type="compositionally biased region" description="Polar residues" evidence="4">
    <location>
        <begin position="410"/>
        <end position="420"/>
    </location>
</feature>
<reference evidence="7 8" key="1">
    <citation type="journal article" date="2024" name="IMA Fungus">
        <title>IMA Genome - F19 : A genome assembly and annotation guide to empower mycologists, including annotated draft genome sequences of Ceratocystis pirilliformis, Diaporthe australafricana, Fusarium ophioides, Paecilomyces lecythidis, and Sporothrix stenoceras.</title>
        <authorList>
            <person name="Aylward J."/>
            <person name="Wilson A.M."/>
            <person name="Visagie C.M."/>
            <person name="Spraker J."/>
            <person name="Barnes I."/>
            <person name="Buitendag C."/>
            <person name="Ceriani C."/>
            <person name="Del Mar Angel L."/>
            <person name="du Plessis D."/>
            <person name="Fuchs T."/>
            <person name="Gasser K."/>
            <person name="Kramer D."/>
            <person name="Li W."/>
            <person name="Munsamy K."/>
            <person name="Piso A."/>
            <person name="Price J.L."/>
            <person name="Sonnekus B."/>
            <person name="Thomas C."/>
            <person name="van der Nest A."/>
            <person name="van Dijk A."/>
            <person name="van Heerden A."/>
            <person name="van Vuuren N."/>
            <person name="Yilmaz N."/>
            <person name="Duong T.A."/>
            <person name="van der Merwe N.A."/>
            <person name="Wingfield M.J."/>
            <person name="Wingfield B.D."/>
        </authorList>
    </citation>
    <scope>NUCLEOTIDE SEQUENCE [LARGE SCALE GENOMIC DNA]</scope>
    <source>
        <strain evidence="7 8">CMW 18300</strain>
    </source>
</reference>
<feature type="domain" description="Centrosomin N-terminal motif 1" evidence="5">
    <location>
        <begin position="532"/>
        <end position="604"/>
    </location>
</feature>
<feature type="compositionally biased region" description="Polar residues" evidence="4">
    <location>
        <begin position="260"/>
        <end position="272"/>
    </location>
</feature>
<feature type="coiled-coil region" evidence="3">
    <location>
        <begin position="636"/>
        <end position="680"/>
    </location>
</feature>
<evidence type="ECO:0008006" key="9">
    <source>
        <dbReference type="Google" id="ProtNLM"/>
    </source>
</evidence>
<feature type="compositionally biased region" description="Polar residues" evidence="4">
    <location>
        <begin position="279"/>
        <end position="297"/>
    </location>
</feature>
<feature type="region of interest" description="Disordered" evidence="4">
    <location>
        <begin position="701"/>
        <end position="723"/>
    </location>
</feature>
<feature type="region of interest" description="Disordered" evidence="4">
    <location>
        <begin position="736"/>
        <end position="759"/>
    </location>
</feature>
<feature type="region of interest" description="Disordered" evidence="4">
    <location>
        <begin position="1"/>
        <end position="420"/>
    </location>
</feature>
<feature type="compositionally biased region" description="Basic and acidic residues" evidence="4">
    <location>
        <begin position="62"/>
        <end position="79"/>
    </location>
</feature>
<keyword evidence="8" id="KW-1185">Reference proteome</keyword>
<feature type="compositionally biased region" description="Low complexity" evidence="4">
    <location>
        <begin position="1521"/>
        <end position="1545"/>
    </location>
</feature>
<feature type="region of interest" description="Disordered" evidence="4">
    <location>
        <begin position="602"/>
        <end position="628"/>
    </location>
</feature>
<feature type="region of interest" description="Disordered" evidence="4">
    <location>
        <begin position="846"/>
        <end position="893"/>
    </location>
</feature>
<feature type="compositionally biased region" description="Basic and acidic residues" evidence="4">
    <location>
        <begin position="602"/>
        <end position="613"/>
    </location>
</feature>
<dbReference type="InterPro" id="IPR024545">
    <property type="entry name" value="Mto1-like_Mto2p-bd"/>
</dbReference>
<dbReference type="EMBL" id="JAWRVE010000111">
    <property type="protein sequence ID" value="KAL1857609.1"/>
    <property type="molecule type" value="Genomic_DNA"/>
</dbReference>
<evidence type="ECO:0000313" key="7">
    <source>
        <dbReference type="EMBL" id="KAL1857609.1"/>
    </source>
</evidence>
<comment type="subcellular location">
    <subcellularLocation>
        <location evidence="1">Cytoplasm</location>
    </subcellularLocation>
</comment>
<feature type="compositionally biased region" description="Gly residues" evidence="4">
    <location>
        <begin position="1675"/>
        <end position="1689"/>
    </location>
</feature>
<feature type="compositionally biased region" description="Low complexity" evidence="4">
    <location>
        <begin position="1486"/>
        <end position="1498"/>
    </location>
</feature>
<gene>
    <name evidence="7" type="ORF">Daus18300_010249</name>
</gene>
<protein>
    <recommendedName>
        <fullName evidence="9">Anucleate primary sterigmata protein B</fullName>
    </recommendedName>
</protein>